<sequence length="127" mass="14730">MKQKDALGHHFPPCTLPYSLKHTQWIVYQFYFDIFGMTDKHCELPMHIITNKHLDYFTQMASKKAVKTCQDFLFGLQNIVKLKDSSKNSVHDGIKSCLAEKFNKIDIINLLISLYLEVLGLTSQYSQ</sequence>
<accession>A0A0V1D6J2</accession>
<protein>
    <submittedName>
        <fullName evidence="1">Uncharacterized protein</fullName>
    </submittedName>
</protein>
<keyword evidence="2" id="KW-1185">Reference proteome</keyword>
<dbReference type="EMBL" id="JYDI01000034">
    <property type="protein sequence ID" value="KRY57173.1"/>
    <property type="molecule type" value="Genomic_DNA"/>
</dbReference>
<evidence type="ECO:0000313" key="2">
    <source>
        <dbReference type="Proteomes" id="UP000054653"/>
    </source>
</evidence>
<name>A0A0V1D6J2_TRIBR</name>
<dbReference type="AlphaFoldDB" id="A0A0V1D6J2"/>
<gene>
    <name evidence="1" type="ORF">T03_7758</name>
</gene>
<proteinExistence type="predicted"/>
<comment type="caution">
    <text evidence="1">The sequence shown here is derived from an EMBL/GenBank/DDBJ whole genome shotgun (WGS) entry which is preliminary data.</text>
</comment>
<organism evidence="1 2">
    <name type="scientific">Trichinella britovi</name>
    <name type="common">Parasitic roundworm</name>
    <dbReference type="NCBI Taxonomy" id="45882"/>
    <lineage>
        <taxon>Eukaryota</taxon>
        <taxon>Metazoa</taxon>
        <taxon>Ecdysozoa</taxon>
        <taxon>Nematoda</taxon>
        <taxon>Enoplea</taxon>
        <taxon>Dorylaimia</taxon>
        <taxon>Trichinellida</taxon>
        <taxon>Trichinellidae</taxon>
        <taxon>Trichinella</taxon>
    </lineage>
</organism>
<reference evidence="1 2" key="1">
    <citation type="submission" date="2015-01" db="EMBL/GenBank/DDBJ databases">
        <title>Evolution of Trichinella species and genotypes.</title>
        <authorList>
            <person name="Korhonen P.K."/>
            <person name="Edoardo P."/>
            <person name="Giuseppe L.R."/>
            <person name="Gasser R.B."/>
        </authorList>
    </citation>
    <scope>NUCLEOTIDE SEQUENCE [LARGE SCALE GENOMIC DNA]</scope>
    <source>
        <strain evidence="1">ISS120</strain>
    </source>
</reference>
<evidence type="ECO:0000313" key="1">
    <source>
        <dbReference type="EMBL" id="KRY57173.1"/>
    </source>
</evidence>
<dbReference type="Proteomes" id="UP000054653">
    <property type="component" value="Unassembled WGS sequence"/>
</dbReference>